<protein>
    <submittedName>
        <fullName evidence="3">Uncharacterized protein</fullName>
    </submittedName>
</protein>
<proteinExistence type="predicted"/>
<keyword evidence="2" id="KW-0472">Membrane</keyword>
<gene>
    <name evidence="3" type="ORF">RRG08_040535</name>
</gene>
<evidence type="ECO:0000256" key="2">
    <source>
        <dbReference type="SAM" id="Phobius"/>
    </source>
</evidence>
<feature type="compositionally biased region" description="Low complexity" evidence="1">
    <location>
        <begin position="312"/>
        <end position="327"/>
    </location>
</feature>
<reference evidence="3" key="1">
    <citation type="journal article" date="2023" name="G3 (Bethesda)">
        <title>A reference genome for the long-term kleptoplast-retaining sea slug Elysia crispata morphotype clarki.</title>
        <authorList>
            <person name="Eastman K.E."/>
            <person name="Pendleton A.L."/>
            <person name="Shaikh M.A."/>
            <person name="Suttiyut T."/>
            <person name="Ogas R."/>
            <person name="Tomko P."/>
            <person name="Gavelis G."/>
            <person name="Widhalm J.R."/>
            <person name="Wisecaver J.H."/>
        </authorList>
    </citation>
    <scope>NUCLEOTIDE SEQUENCE</scope>
    <source>
        <strain evidence="3">ECLA1</strain>
    </source>
</reference>
<sequence length="327" mass="37539">MKSRKAEEANRRKKCKRECSCVAVVVWFGIHEGSDEVKSRSVANALRVNVHLKAMQISSRPSFQITLCITVDFLLTCAFCVLYNLTDDSFFRRHAVFKTNIRMIHSSVYAAHMKPAKQEMCVRKYCLDCSPASLIISQNSLTSLCQNICPIKLPWRLHHGFGPAREENYFPIQTRFNELPSKNEQDSMLSSLLTVEKVKQRRPRTNENAATYSSNVHSLSDDKVHLYRYDETVNKKGADEVASRLLHYFQQSRKNTARLQPLRRLYEHQLPITATKFEDLQVLKQFCPTEAQDFYTALPHEGGNGNAHSHRSTLLESDSESEYLSSD</sequence>
<evidence type="ECO:0000313" key="4">
    <source>
        <dbReference type="Proteomes" id="UP001283361"/>
    </source>
</evidence>
<feature type="region of interest" description="Disordered" evidence="1">
    <location>
        <begin position="297"/>
        <end position="327"/>
    </location>
</feature>
<dbReference type="AlphaFoldDB" id="A0AAE1D9G1"/>
<dbReference type="Proteomes" id="UP001283361">
    <property type="component" value="Unassembled WGS sequence"/>
</dbReference>
<evidence type="ECO:0000313" key="3">
    <source>
        <dbReference type="EMBL" id="KAK3762167.1"/>
    </source>
</evidence>
<keyword evidence="4" id="KW-1185">Reference proteome</keyword>
<accession>A0AAE1D9G1</accession>
<evidence type="ECO:0000256" key="1">
    <source>
        <dbReference type="SAM" id="MobiDB-lite"/>
    </source>
</evidence>
<comment type="caution">
    <text evidence="3">The sequence shown here is derived from an EMBL/GenBank/DDBJ whole genome shotgun (WGS) entry which is preliminary data.</text>
</comment>
<dbReference type="EMBL" id="JAWDGP010004754">
    <property type="protein sequence ID" value="KAK3762167.1"/>
    <property type="molecule type" value="Genomic_DNA"/>
</dbReference>
<organism evidence="3 4">
    <name type="scientific">Elysia crispata</name>
    <name type="common">lettuce slug</name>
    <dbReference type="NCBI Taxonomy" id="231223"/>
    <lineage>
        <taxon>Eukaryota</taxon>
        <taxon>Metazoa</taxon>
        <taxon>Spiralia</taxon>
        <taxon>Lophotrochozoa</taxon>
        <taxon>Mollusca</taxon>
        <taxon>Gastropoda</taxon>
        <taxon>Heterobranchia</taxon>
        <taxon>Euthyneura</taxon>
        <taxon>Panpulmonata</taxon>
        <taxon>Sacoglossa</taxon>
        <taxon>Placobranchoidea</taxon>
        <taxon>Plakobranchidae</taxon>
        <taxon>Elysia</taxon>
    </lineage>
</organism>
<name>A0AAE1D9G1_9GAST</name>
<feature type="transmembrane region" description="Helical" evidence="2">
    <location>
        <begin position="63"/>
        <end position="85"/>
    </location>
</feature>
<keyword evidence="2" id="KW-0812">Transmembrane</keyword>
<keyword evidence="2" id="KW-1133">Transmembrane helix</keyword>